<gene>
    <name evidence="17" type="ordered locus">Calag_1007</name>
</gene>
<dbReference type="Proteomes" id="UP000010469">
    <property type="component" value="Chromosome"/>
</dbReference>
<dbReference type="KEGG" id="clg:Calag_1007"/>
<feature type="domain" description="Tryptophan synthase beta chain-like PALP" evidence="16">
    <location>
        <begin position="66"/>
        <end position="363"/>
    </location>
</feature>
<organism evidence="17 18">
    <name type="scientific">Caldisphaera lagunensis (strain DSM 15908 / JCM 11604 / ANMR 0165 / IC-154)</name>
    <dbReference type="NCBI Taxonomy" id="1056495"/>
    <lineage>
        <taxon>Archaea</taxon>
        <taxon>Thermoproteota</taxon>
        <taxon>Thermoprotei</taxon>
        <taxon>Acidilobales</taxon>
        <taxon>Caldisphaeraceae</taxon>
        <taxon>Caldisphaera</taxon>
    </lineage>
</organism>
<dbReference type="InterPro" id="IPR050147">
    <property type="entry name" value="Ser/Thr_Dehydratase"/>
</dbReference>
<dbReference type="InterPro" id="IPR026260">
    <property type="entry name" value="Thr_Synthase_bac/arc"/>
</dbReference>
<keyword evidence="8 12" id="KW-0663">Pyridoxal phosphate</keyword>
<evidence type="ECO:0000256" key="1">
    <source>
        <dbReference type="ARBA" id="ARBA00001933"/>
    </source>
</evidence>
<evidence type="ECO:0000256" key="2">
    <source>
        <dbReference type="ARBA" id="ARBA00004979"/>
    </source>
</evidence>
<dbReference type="EC" id="4.2.3.1" evidence="4 11"/>
<dbReference type="GO" id="GO:0006567">
    <property type="term" value="P:L-threonine catabolic process"/>
    <property type="evidence" value="ECO:0007669"/>
    <property type="project" value="TreeGrafter"/>
</dbReference>
<protein>
    <recommendedName>
        <fullName evidence="5 11">Threonine synthase</fullName>
        <ecNumber evidence="4 11">4.2.3.1</ecNumber>
    </recommendedName>
</protein>
<dbReference type="HOGENOM" id="CLU_028142_0_0_2"/>
<dbReference type="FunFam" id="3.40.50.1100:FF:000014">
    <property type="entry name" value="Threonine synthase"/>
    <property type="match status" value="1"/>
</dbReference>
<proteinExistence type="inferred from homology"/>
<dbReference type="NCBIfam" id="TIGR00260">
    <property type="entry name" value="thrC"/>
    <property type="match status" value="1"/>
</dbReference>
<evidence type="ECO:0000256" key="13">
    <source>
        <dbReference type="PIRSR" id="PIRSR038945-1"/>
    </source>
</evidence>
<dbReference type="Pfam" id="PF00291">
    <property type="entry name" value="PALP"/>
    <property type="match status" value="1"/>
</dbReference>
<evidence type="ECO:0000313" key="18">
    <source>
        <dbReference type="Proteomes" id="UP000010469"/>
    </source>
</evidence>
<dbReference type="InterPro" id="IPR000634">
    <property type="entry name" value="Ser/Thr_deHydtase_PyrdxlP-BS"/>
</dbReference>
<dbReference type="GO" id="GO:0004794">
    <property type="term" value="F:threonine deaminase activity"/>
    <property type="evidence" value="ECO:0007669"/>
    <property type="project" value="TreeGrafter"/>
</dbReference>
<dbReference type="GO" id="GO:0004795">
    <property type="term" value="F:threonine synthase activity"/>
    <property type="evidence" value="ECO:0007669"/>
    <property type="project" value="UniProtKB-UniRule"/>
</dbReference>
<keyword evidence="18" id="KW-1185">Reference proteome</keyword>
<dbReference type="AlphaFoldDB" id="L0ABD2"/>
<dbReference type="PANTHER" id="PTHR48078">
    <property type="entry name" value="THREONINE DEHYDRATASE, MITOCHONDRIAL-RELATED"/>
    <property type="match status" value="1"/>
</dbReference>
<evidence type="ECO:0000256" key="12">
    <source>
        <dbReference type="PIRNR" id="PIRNR038945"/>
    </source>
</evidence>
<name>L0ABD2_CALLD</name>
<dbReference type="PROSITE" id="PS00165">
    <property type="entry name" value="DEHYDRATASE_SER_THR"/>
    <property type="match status" value="1"/>
</dbReference>
<dbReference type="InterPro" id="IPR004450">
    <property type="entry name" value="Thr_synthase-like"/>
</dbReference>
<evidence type="ECO:0000259" key="16">
    <source>
        <dbReference type="Pfam" id="PF00291"/>
    </source>
</evidence>
<evidence type="ECO:0000256" key="8">
    <source>
        <dbReference type="ARBA" id="ARBA00022898"/>
    </source>
</evidence>
<comment type="function">
    <text evidence="12">Catalyzes the gamma-elimination of phosphate from L-phosphohomoserine and the beta-addition of water to produce L-threonine.</text>
</comment>
<feature type="cross-link" description="Isoglutamyl lysine isopeptide (Lys-Gln) (interchain with Q-Cter in protein Pup)" evidence="15">
    <location>
        <position position="180"/>
    </location>
</feature>
<evidence type="ECO:0000256" key="9">
    <source>
        <dbReference type="ARBA" id="ARBA00023239"/>
    </source>
</evidence>
<dbReference type="GO" id="GO:0030170">
    <property type="term" value="F:pyridoxal phosphate binding"/>
    <property type="evidence" value="ECO:0007669"/>
    <property type="project" value="InterPro"/>
</dbReference>
<feature type="binding site" evidence="13">
    <location>
        <position position="124"/>
    </location>
    <ligand>
        <name>pyridoxal 5'-phosphate</name>
        <dbReference type="ChEBI" id="CHEBI:597326"/>
    </ligand>
</feature>
<comment type="pathway">
    <text evidence="2 12">Amino-acid biosynthesis; L-threonine biosynthesis; L-threonine from L-aspartate: step 5/5.</text>
</comment>
<dbReference type="GO" id="GO:0003941">
    <property type="term" value="F:L-serine ammonia-lyase activity"/>
    <property type="evidence" value="ECO:0007669"/>
    <property type="project" value="TreeGrafter"/>
</dbReference>
<dbReference type="eggNOG" id="arCOG01434">
    <property type="taxonomic scope" value="Archaea"/>
</dbReference>
<keyword evidence="9 12" id="KW-0456">Lyase</keyword>
<dbReference type="GO" id="GO:0009097">
    <property type="term" value="P:isoleucine biosynthetic process"/>
    <property type="evidence" value="ECO:0007669"/>
    <property type="project" value="TreeGrafter"/>
</dbReference>
<dbReference type="InterPro" id="IPR036052">
    <property type="entry name" value="TrpB-like_PALP_sf"/>
</dbReference>
<dbReference type="CDD" id="cd01563">
    <property type="entry name" value="Thr-synth_1"/>
    <property type="match status" value="1"/>
</dbReference>
<comment type="catalytic activity">
    <reaction evidence="10 12">
        <text>O-phospho-L-homoserine + H2O = L-threonine + phosphate</text>
        <dbReference type="Rhea" id="RHEA:10840"/>
        <dbReference type="ChEBI" id="CHEBI:15377"/>
        <dbReference type="ChEBI" id="CHEBI:43474"/>
        <dbReference type="ChEBI" id="CHEBI:57590"/>
        <dbReference type="ChEBI" id="CHEBI:57926"/>
        <dbReference type="EC" id="4.2.3.1"/>
    </reaction>
</comment>
<dbReference type="InParanoid" id="L0ABD2"/>
<evidence type="ECO:0000256" key="11">
    <source>
        <dbReference type="NCBIfam" id="TIGR00260"/>
    </source>
</evidence>
<dbReference type="GO" id="GO:0006565">
    <property type="term" value="P:L-serine catabolic process"/>
    <property type="evidence" value="ECO:0007669"/>
    <property type="project" value="TreeGrafter"/>
</dbReference>
<reference evidence="18" key="1">
    <citation type="submission" date="2012-03" db="EMBL/GenBank/DDBJ databases">
        <title>Complete genome of Caldisphaera lagunensis DSM 15908.</title>
        <authorList>
            <person name="Lucas S."/>
            <person name="Copeland A."/>
            <person name="Lapidus A."/>
            <person name="Glavina del Rio T."/>
            <person name="Dalin E."/>
            <person name="Tice H."/>
            <person name="Bruce D."/>
            <person name="Goodwin L."/>
            <person name="Pitluck S."/>
            <person name="Peters L."/>
            <person name="Mikhailova N."/>
            <person name="Teshima H."/>
            <person name="Kyrpides N."/>
            <person name="Mavromatis K."/>
            <person name="Ivanova N."/>
            <person name="Brettin T."/>
            <person name="Detter J.C."/>
            <person name="Han C."/>
            <person name="Larimer F."/>
            <person name="Land M."/>
            <person name="Hauser L."/>
            <person name="Markowitz V."/>
            <person name="Cheng J.-F."/>
            <person name="Hugenholtz P."/>
            <person name="Woyke T."/>
            <person name="Wu D."/>
            <person name="Spring S."/>
            <person name="Schroeder M."/>
            <person name="Brambilla E."/>
            <person name="Klenk H.-P."/>
            <person name="Eisen J.A."/>
        </authorList>
    </citation>
    <scope>NUCLEOTIDE SEQUENCE [LARGE SCALE GENOMIC DNA]</scope>
    <source>
        <strain evidence="18">DSM 15908 / JCM 11604 / IC-154</strain>
    </source>
</reference>
<dbReference type="SUPFAM" id="SSF53686">
    <property type="entry name" value="Tryptophan synthase beta subunit-like PLP-dependent enzymes"/>
    <property type="match status" value="1"/>
</dbReference>
<dbReference type="OrthoDB" id="6371at2157"/>
<evidence type="ECO:0000313" key="17">
    <source>
        <dbReference type="EMBL" id="AFZ70729.1"/>
    </source>
</evidence>
<keyword evidence="7 12" id="KW-0791">Threonine biosynthesis</keyword>
<evidence type="ECO:0000256" key="15">
    <source>
        <dbReference type="PIRSR" id="PIRSR038945-3"/>
    </source>
</evidence>
<dbReference type="FunCoup" id="L0ABD2">
    <property type="interactions" value="72"/>
</dbReference>
<keyword evidence="6 12" id="KW-0028">Amino-acid biosynthesis</keyword>
<evidence type="ECO:0000256" key="5">
    <source>
        <dbReference type="ARBA" id="ARBA00018679"/>
    </source>
</evidence>
<dbReference type="UniPathway" id="UPA00050">
    <property type="reaction ID" value="UER00065"/>
</dbReference>
<dbReference type="STRING" id="1056495.Calag_1007"/>
<dbReference type="InterPro" id="IPR001926">
    <property type="entry name" value="TrpB-like_PALP"/>
</dbReference>
<evidence type="ECO:0000256" key="10">
    <source>
        <dbReference type="ARBA" id="ARBA00049144"/>
    </source>
</evidence>
<feature type="modified residue" description="N6-(pyridoxal phosphate)lysine" evidence="14">
    <location>
        <position position="98"/>
    </location>
</feature>
<evidence type="ECO:0000256" key="14">
    <source>
        <dbReference type="PIRSR" id="PIRSR038945-2"/>
    </source>
</evidence>
<accession>L0ABD2</accession>
<dbReference type="PANTHER" id="PTHR48078:SF6">
    <property type="entry name" value="L-THREONINE DEHYDRATASE CATABOLIC TDCB"/>
    <property type="match status" value="1"/>
</dbReference>
<evidence type="ECO:0000256" key="6">
    <source>
        <dbReference type="ARBA" id="ARBA00022605"/>
    </source>
</evidence>
<comment type="similarity">
    <text evidence="3 12">Belongs to the threonine synthase family.</text>
</comment>
<evidence type="ECO:0000256" key="3">
    <source>
        <dbReference type="ARBA" id="ARBA00005517"/>
    </source>
</evidence>
<evidence type="ECO:0000256" key="7">
    <source>
        <dbReference type="ARBA" id="ARBA00022697"/>
    </source>
</evidence>
<evidence type="ECO:0000256" key="4">
    <source>
        <dbReference type="ARBA" id="ARBA00013028"/>
    </source>
</evidence>
<dbReference type="GO" id="GO:0009088">
    <property type="term" value="P:threonine biosynthetic process"/>
    <property type="evidence" value="ECO:0007669"/>
    <property type="project" value="UniProtKB-UniRule"/>
</dbReference>
<feature type="binding site" evidence="13">
    <location>
        <begin position="224"/>
        <end position="228"/>
    </location>
    <ligand>
        <name>pyridoxal 5'-phosphate</name>
        <dbReference type="ChEBI" id="CHEBI:597326"/>
    </ligand>
</feature>
<dbReference type="Gene3D" id="3.40.50.1100">
    <property type="match status" value="2"/>
</dbReference>
<dbReference type="EMBL" id="CP003378">
    <property type="protein sequence ID" value="AFZ70729.1"/>
    <property type="molecule type" value="Genomic_DNA"/>
</dbReference>
<dbReference type="PIRSF" id="PIRSF038945">
    <property type="entry name" value="Thr_synthase"/>
    <property type="match status" value="1"/>
</dbReference>
<feature type="binding site" evidence="13">
    <location>
        <position position="362"/>
    </location>
    <ligand>
        <name>pyridoxal 5'-phosphate</name>
        <dbReference type="ChEBI" id="CHEBI:597326"/>
    </ligand>
</feature>
<comment type="cofactor">
    <cofactor evidence="1 12 13">
        <name>pyridoxal 5'-phosphate</name>
        <dbReference type="ChEBI" id="CHEBI:597326"/>
    </cofactor>
</comment>
<sequence>MIDKHGFMKCISCNSTFDIDQNLIVCPKCGGLLEIINEKEIDIKRLKGKGVWRYKDFIPGNYKKIVSLNEGNTPLIKSRKFENLYFKFEGLNPTGSFKDRGMTIAISSAATLGYKIVVAASTGNTAASASAYSARAGLKTILFLPKGKVAKGKLFQSILHGAHIVEINGNFDEALDKVKKLFNKNKDVYPVNSFNPWRLEGQKTIAFEIFEEIGNPDFVIVPTGNAGNIYAIWKGFKELEKSGLIEKIPKMIAVQSSGSSPIADYIIGKKKKIEFVENPETIATAIRIGKPVNYMKAIKAIEDSNGYAIKVDDKEIIEGQKELAREEGIGVEPASASTIAAYHKLLNNGYLNKYDKGVLILTGHALKDPNILFEEDSYSISSNDIEVFINKLKI</sequence>